<dbReference type="SUPFAM" id="SSF49265">
    <property type="entry name" value="Fibronectin type III"/>
    <property type="match status" value="1"/>
</dbReference>
<dbReference type="InterPro" id="IPR036116">
    <property type="entry name" value="FN3_sf"/>
</dbReference>
<proteinExistence type="predicted"/>
<dbReference type="CDD" id="cd00063">
    <property type="entry name" value="FN3"/>
    <property type="match status" value="1"/>
</dbReference>
<keyword evidence="2" id="KW-1185">Reference proteome</keyword>
<dbReference type="Pfam" id="PF16389">
    <property type="entry name" value="DUF4998"/>
    <property type="match status" value="1"/>
</dbReference>
<dbReference type="RefSeq" id="WP_341836339.1">
    <property type="nucleotide sequence ID" value="NZ_CP149822.1"/>
</dbReference>
<evidence type="ECO:0000313" key="2">
    <source>
        <dbReference type="Proteomes" id="UP001485459"/>
    </source>
</evidence>
<organism evidence="1 2">
    <name type="scientific">Chitinophaga pollutisoli</name>
    <dbReference type="NCBI Taxonomy" id="3133966"/>
    <lineage>
        <taxon>Bacteria</taxon>
        <taxon>Pseudomonadati</taxon>
        <taxon>Bacteroidota</taxon>
        <taxon>Chitinophagia</taxon>
        <taxon>Chitinophagales</taxon>
        <taxon>Chitinophagaceae</taxon>
        <taxon>Chitinophaga</taxon>
    </lineage>
</organism>
<dbReference type="EMBL" id="CP149822">
    <property type="protein sequence ID" value="WZN41490.1"/>
    <property type="molecule type" value="Genomic_DNA"/>
</dbReference>
<name>A0ABZ2YP32_9BACT</name>
<dbReference type="Gene3D" id="2.60.40.10">
    <property type="entry name" value="Immunoglobulins"/>
    <property type="match status" value="1"/>
</dbReference>
<reference evidence="2" key="1">
    <citation type="submission" date="2024-03" db="EMBL/GenBank/DDBJ databases">
        <title>Chitinophaga horti sp. nov., isolated from garden soil.</title>
        <authorList>
            <person name="Lee D.S."/>
            <person name="Han D.M."/>
            <person name="Baek J.H."/>
            <person name="Choi D.G."/>
            <person name="Jeon J.H."/>
            <person name="Jeon C.O."/>
        </authorList>
    </citation>
    <scope>NUCLEOTIDE SEQUENCE [LARGE SCALE GENOMIC DNA]</scope>
    <source>
        <strain evidence="2">GPA1</strain>
    </source>
</reference>
<dbReference type="Proteomes" id="UP001485459">
    <property type="component" value="Chromosome"/>
</dbReference>
<dbReference type="InterPro" id="IPR003961">
    <property type="entry name" value="FN3_dom"/>
</dbReference>
<evidence type="ECO:0000313" key="1">
    <source>
        <dbReference type="EMBL" id="WZN41490.1"/>
    </source>
</evidence>
<sequence>MKRYITTIFAAAFLLAGCMKEASNFRELLNNREIIYPGPVNNIKFYQGNLRVKLQWNPSPDPSITNYILYWNNGNDSLLLPAGNSKTSDTVSAIVSGLLEYVQNFTLYTADAKGNRSIGQSVSGVRMYGPLYNSSLTNRLLKSEKPYESTGPDQYTLYFEATDTTLGTGTSLTYLDAGQQLQTVIVDARQSQAVIEHAPAGTKVAVRSSYIPVKNAIDTFRVTYSDTLTLN</sequence>
<protein>
    <submittedName>
        <fullName evidence="1">DUF4998 domain-containing protein</fullName>
    </submittedName>
</protein>
<gene>
    <name evidence="1" type="ORF">WJU16_00365</name>
</gene>
<dbReference type="PROSITE" id="PS51257">
    <property type="entry name" value="PROKAR_LIPOPROTEIN"/>
    <property type="match status" value="1"/>
</dbReference>
<dbReference type="InterPro" id="IPR013783">
    <property type="entry name" value="Ig-like_fold"/>
</dbReference>
<accession>A0ABZ2YP32</accession>